<dbReference type="NCBIfam" id="TIGR00135">
    <property type="entry name" value="gatC"/>
    <property type="match status" value="1"/>
</dbReference>
<dbReference type="NCBIfam" id="NF000684">
    <property type="entry name" value="PRK00034.3-4"/>
    <property type="match status" value="1"/>
</dbReference>
<dbReference type="InterPro" id="IPR036113">
    <property type="entry name" value="Asp/Glu-ADT_sf_sub_c"/>
</dbReference>
<reference evidence="5" key="2">
    <citation type="submission" date="2018-04" db="EMBL/GenBank/DDBJ databases">
        <title>Complete genome sequence of Sulfodiicoccus acidiphilus strain HS-1.</title>
        <authorList>
            <person name="Sakai H.D."/>
            <person name="Kurosawa N."/>
        </authorList>
    </citation>
    <scope>NUCLEOTIDE SEQUENCE [LARGE SCALE GENOMIC DNA]</scope>
    <source>
        <strain evidence="5">HS-1</strain>
    </source>
</reference>
<comment type="function">
    <text evidence="1">Allows the formation of correctly charged Asn-tRNA(Asn) or Gln-tRNA(Gln) through the transamidation of misacylated Asp-tRNA(Asn) or Glu-tRNA(Gln) in organisms which lack either or both of asparaginyl-tRNA or glutaminyl-tRNA synthetases. The reaction takes place in the presence of glutamine and ATP through an activated phospho-Asp-tRNA(Asn) or phospho-Glu-tRNA(Gln).</text>
</comment>
<comment type="subunit">
    <text evidence="1">Heterotrimer of A, B and C subunits.</text>
</comment>
<dbReference type="GO" id="GO:0005524">
    <property type="term" value="F:ATP binding"/>
    <property type="evidence" value="ECO:0007669"/>
    <property type="project" value="UniProtKB-KW"/>
</dbReference>
<evidence type="ECO:0000256" key="2">
    <source>
        <dbReference type="SAM" id="MobiDB-lite"/>
    </source>
</evidence>
<comment type="similarity">
    <text evidence="1">Belongs to the GatC family.</text>
</comment>
<evidence type="ECO:0000313" key="4">
    <source>
        <dbReference type="EMBL" id="GGT93258.1"/>
    </source>
</evidence>
<dbReference type="EMBL" id="BMQS01000007">
    <property type="protein sequence ID" value="GGT93258.1"/>
    <property type="molecule type" value="Genomic_DNA"/>
</dbReference>
<reference evidence="3" key="3">
    <citation type="journal article" date="2019" name="BMC Res. Notes">
        <title>Complete genome sequence of the Sulfodiicoccus acidiphilus strain HS-1T, the first crenarchaeon that lacks polB3, isolated from an acidic hot spring in Ohwaku-dani, Hakone, Japan.</title>
        <authorList>
            <person name="Sakai H.D."/>
            <person name="Kurosawa N."/>
        </authorList>
    </citation>
    <scope>NUCLEOTIDE SEQUENCE</scope>
    <source>
        <strain evidence="3">HS-1</strain>
    </source>
</reference>
<dbReference type="AlphaFoldDB" id="A0A348B370"/>
<dbReference type="RefSeq" id="WP_126449893.1">
    <property type="nucleotide sequence ID" value="NZ_AP018553.1"/>
</dbReference>
<protein>
    <recommendedName>
        <fullName evidence="1">Aspartyl/glutamyl-tRNA(Asn/Gln) amidotransferase subunit C</fullName>
        <shortName evidence="1">Asp/Glu-ADT subunit C</shortName>
        <ecNumber evidence="1">6.3.5.-</ecNumber>
    </recommendedName>
</protein>
<comment type="catalytic activity">
    <reaction evidence="1">
        <text>L-glutamyl-tRNA(Gln) + L-glutamine + ATP + H2O = L-glutaminyl-tRNA(Gln) + L-glutamate + ADP + phosphate + H(+)</text>
        <dbReference type="Rhea" id="RHEA:17521"/>
        <dbReference type="Rhea" id="RHEA-COMP:9681"/>
        <dbReference type="Rhea" id="RHEA-COMP:9684"/>
        <dbReference type="ChEBI" id="CHEBI:15377"/>
        <dbReference type="ChEBI" id="CHEBI:15378"/>
        <dbReference type="ChEBI" id="CHEBI:29985"/>
        <dbReference type="ChEBI" id="CHEBI:30616"/>
        <dbReference type="ChEBI" id="CHEBI:43474"/>
        <dbReference type="ChEBI" id="CHEBI:58359"/>
        <dbReference type="ChEBI" id="CHEBI:78520"/>
        <dbReference type="ChEBI" id="CHEBI:78521"/>
        <dbReference type="ChEBI" id="CHEBI:456216"/>
    </reaction>
</comment>
<dbReference type="Proteomes" id="UP000276741">
    <property type="component" value="Chromosome"/>
</dbReference>
<dbReference type="PANTHER" id="PTHR15004:SF0">
    <property type="entry name" value="GLUTAMYL-TRNA(GLN) AMIDOTRANSFERASE SUBUNIT C, MITOCHONDRIAL"/>
    <property type="match status" value="1"/>
</dbReference>
<dbReference type="Gene3D" id="1.10.20.60">
    <property type="entry name" value="Glu-tRNAGln amidotransferase C subunit, N-terminal domain"/>
    <property type="match status" value="1"/>
</dbReference>
<dbReference type="GO" id="GO:0016740">
    <property type="term" value="F:transferase activity"/>
    <property type="evidence" value="ECO:0007669"/>
    <property type="project" value="UniProtKB-KW"/>
</dbReference>
<evidence type="ECO:0000313" key="3">
    <source>
        <dbReference type="EMBL" id="BBD72622.1"/>
    </source>
</evidence>
<dbReference type="GO" id="GO:0006412">
    <property type="term" value="P:translation"/>
    <property type="evidence" value="ECO:0007669"/>
    <property type="project" value="UniProtKB-UniRule"/>
</dbReference>
<accession>A0A348B370</accession>
<dbReference type="EMBL" id="AP018553">
    <property type="protein sequence ID" value="BBD72622.1"/>
    <property type="molecule type" value="Genomic_DNA"/>
</dbReference>
<keyword evidence="1" id="KW-0436">Ligase</keyword>
<organism evidence="3 5">
    <name type="scientific">Sulfodiicoccus acidiphilus</name>
    <dbReference type="NCBI Taxonomy" id="1670455"/>
    <lineage>
        <taxon>Archaea</taxon>
        <taxon>Thermoproteota</taxon>
        <taxon>Thermoprotei</taxon>
        <taxon>Sulfolobales</taxon>
        <taxon>Sulfolobaceae</taxon>
        <taxon>Sulfodiicoccus</taxon>
    </lineage>
</organism>
<dbReference type="OrthoDB" id="35548at2157"/>
<sequence>MKIEVDEELVKRLESLSLIELKGEEREEIKEDLEKILAFFSKLDQLDLSEVEPTFHPVSGGKMRKDEPEDPLPVNLALSNAKRTREGYIVGPKTFGE</sequence>
<dbReference type="GO" id="GO:0050567">
    <property type="term" value="F:glutaminyl-tRNA synthase (glutamine-hydrolyzing) activity"/>
    <property type="evidence" value="ECO:0007669"/>
    <property type="project" value="UniProtKB-UniRule"/>
</dbReference>
<dbReference type="Pfam" id="PF02686">
    <property type="entry name" value="GatC"/>
    <property type="match status" value="1"/>
</dbReference>
<evidence type="ECO:0000313" key="5">
    <source>
        <dbReference type="Proteomes" id="UP000276741"/>
    </source>
</evidence>
<feature type="region of interest" description="Disordered" evidence="2">
    <location>
        <begin position="54"/>
        <end position="76"/>
    </location>
</feature>
<dbReference type="Proteomes" id="UP000616143">
    <property type="component" value="Unassembled WGS sequence"/>
</dbReference>
<dbReference type="GO" id="GO:0006450">
    <property type="term" value="P:regulation of translational fidelity"/>
    <property type="evidence" value="ECO:0007669"/>
    <property type="project" value="InterPro"/>
</dbReference>
<proteinExistence type="inferred from homology"/>
<keyword evidence="1" id="KW-0547">Nucleotide-binding</keyword>
<dbReference type="EC" id="6.3.5.-" evidence="1"/>
<keyword evidence="3" id="KW-0808">Transferase</keyword>
<dbReference type="GO" id="GO:0070681">
    <property type="term" value="P:glutaminyl-tRNAGln biosynthesis via transamidation"/>
    <property type="evidence" value="ECO:0007669"/>
    <property type="project" value="TreeGrafter"/>
</dbReference>
<dbReference type="HAMAP" id="MF_00122">
    <property type="entry name" value="GatC"/>
    <property type="match status" value="1"/>
</dbReference>
<name>A0A348B370_9CREN</name>
<dbReference type="KEGG" id="sacd:HS1genome_1011"/>
<reference evidence="4" key="4">
    <citation type="submission" date="2020-09" db="EMBL/GenBank/DDBJ databases">
        <authorList>
            <person name="Sun Q."/>
            <person name="Ohkuma M."/>
        </authorList>
    </citation>
    <scope>NUCLEOTIDE SEQUENCE</scope>
    <source>
        <strain evidence="4">JCM 31740</strain>
    </source>
</reference>
<dbReference type="GeneID" id="38666522"/>
<keyword evidence="1" id="KW-0067">ATP-binding</keyword>
<dbReference type="InterPro" id="IPR003837">
    <property type="entry name" value="GatC"/>
</dbReference>
<dbReference type="PANTHER" id="PTHR15004">
    <property type="entry name" value="GLUTAMYL-TRNA(GLN) AMIDOTRANSFERASE SUBUNIT C, MITOCHONDRIAL"/>
    <property type="match status" value="1"/>
</dbReference>
<keyword evidence="1" id="KW-0648">Protein biosynthesis</keyword>
<dbReference type="SUPFAM" id="SSF141000">
    <property type="entry name" value="Glu-tRNAGln amidotransferase C subunit"/>
    <property type="match status" value="1"/>
</dbReference>
<comment type="catalytic activity">
    <reaction evidence="1">
        <text>L-aspartyl-tRNA(Asn) + L-glutamine + ATP + H2O = L-asparaginyl-tRNA(Asn) + L-glutamate + ADP + phosphate + 2 H(+)</text>
        <dbReference type="Rhea" id="RHEA:14513"/>
        <dbReference type="Rhea" id="RHEA-COMP:9674"/>
        <dbReference type="Rhea" id="RHEA-COMP:9677"/>
        <dbReference type="ChEBI" id="CHEBI:15377"/>
        <dbReference type="ChEBI" id="CHEBI:15378"/>
        <dbReference type="ChEBI" id="CHEBI:29985"/>
        <dbReference type="ChEBI" id="CHEBI:30616"/>
        <dbReference type="ChEBI" id="CHEBI:43474"/>
        <dbReference type="ChEBI" id="CHEBI:58359"/>
        <dbReference type="ChEBI" id="CHEBI:78515"/>
        <dbReference type="ChEBI" id="CHEBI:78516"/>
        <dbReference type="ChEBI" id="CHEBI:456216"/>
    </reaction>
</comment>
<evidence type="ECO:0000256" key="1">
    <source>
        <dbReference type="HAMAP-Rule" id="MF_00122"/>
    </source>
</evidence>
<gene>
    <name evidence="1" type="primary">gatC</name>
    <name evidence="4" type="ORF">GCM10007116_08650</name>
    <name evidence="3" type="ORF">HS1genome_1011</name>
</gene>
<keyword evidence="5" id="KW-1185">Reference proteome</keyword>
<reference evidence="4" key="1">
    <citation type="journal article" date="2014" name="Int. J. Syst. Evol. Microbiol.">
        <title>Complete genome sequence of Corynebacterium casei LMG S-19264T (=DSM 44701T), isolated from a smear-ripened cheese.</title>
        <authorList>
            <consortium name="US DOE Joint Genome Institute (JGI-PGF)"/>
            <person name="Walter F."/>
            <person name="Albersmeier A."/>
            <person name="Kalinowski J."/>
            <person name="Ruckert C."/>
        </authorList>
    </citation>
    <scope>NUCLEOTIDE SEQUENCE</scope>
    <source>
        <strain evidence="4">JCM 31740</strain>
    </source>
</reference>